<reference evidence="1 2" key="1">
    <citation type="submission" date="2017-02" db="EMBL/GenBank/DDBJ databases">
        <authorList>
            <person name="Peterson S.W."/>
        </authorList>
    </citation>
    <scope>NUCLEOTIDE SEQUENCE [LARGE SCALE GENOMIC DNA]</scope>
    <source>
        <strain evidence="1 2">S285</strain>
    </source>
</reference>
<dbReference type="InterPro" id="IPR023430">
    <property type="entry name" value="Pept_HybD-like_dom_sf"/>
</dbReference>
<dbReference type="KEGG" id="mbry:B1812_19430"/>
<dbReference type="GO" id="GO:0008047">
    <property type="term" value="F:enzyme activator activity"/>
    <property type="evidence" value="ECO:0007669"/>
    <property type="project" value="InterPro"/>
</dbReference>
<dbReference type="Gene3D" id="3.40.50.1450">
    <property type="entry name" value="HybD-like"/>
    <property type="match status" value="1"/>
</dbReference>
<dbReference type="AlphaFoldDB" id="A0A1W6N1Z7"/>
<dbReference type="SUPFAM" id="SSF53163">
    <property type="entry name" value="HybD-like"/>
    <property type="match status" value="1"/>
</dbReference>
<dbReference type="PANTHER" id="PTHR30302:SF5">
    <property type="entry name" value="SLR1876 PROTEIN"/>
    <property type="match status" value="1"/>
</dbReference>
<name>A0A1W6N1Z7_9HYPH</name>
<evidence type="ECO:0000313" key="2">
    <source>
        <dbReference type="Proteomes" id="UP000193978"/>
    </source>
</evidence>
<dbReference type="PANTHER" id="PTHR30302">
    <property type="entry name" value="HYDROGENASE 1 MATURATION PROTEASE"/>
    <property type="match status" value="1"/>
</dbReference>
<dbReference type="GO" id="GO:0004175">
    <property type="term" value="F:endopeptidase activity"/>
    <property type="evidence" value="ECO:0007669"/>
    <property type="project" value="TreeGrafter"/>
</dbReference>
<dbReference type="Proteomes" id="UP000193978">
    <property type="component" value="Chromosome"/>
</dbReference>
<protein>
    <recommendedName>
        <fullName evidence="3">Hydrogenase maturation protease</fullName>
    </recommendedName>
</protein>
<dbReference type="STRING" id="655015.B1812_19430"/>
<evidence type="ECO:0008006" key="3">
    <source>
        <dbReference type="Google" id="ProtNLM"/>
    </source>
</evidence>
<sequence>MNLNDDARPRWLIFAVGNPSRGDDALGPMLIDQLEQWLATAGALPMDLVLLTDFQWQIDNALDLKNIDVAIFADASVRGDASFETAPLAPQFDASHSTHALSPACVLAVAAQLGQNLPQAWLLSMPGRDFELGAPLSAEARSTLDDAFAYLCASLETGRLEAIRP</sequence>
<dbReference type="InterPro" id="IPR000671">
    <property type="entry name" value="Peptidase_A31"/>
</dbReference>
<dbReference type="GO" id="GO:0016485">
    <property type="term" value="P:protein processing"/>
    <property type="evidence" value="ECO:0007669"/>
    <property type="project" value="TreeGrafter"/>
</dbReference>
<keyword evidence="2" id="KW-1185">Reference proteome</keyword>
<gene>
    <name evidence="1" type="ORF">B1812_19430</name>
</gene>
<organism evidence="1 2">
    <name type="scientific">Methylocystis bryophila</name>
    <dbReference type="NCBI Taxonomy" id="655015"/>
    <lineage>
        <taxon>Bacteria</taxon>
        <taxon>Pseudomonadati</taxon>
        <taxon>Pseudomonadota</taxon>
        <taxon>Alphaproteobacteria</taxon>
        <taxon>Hyphomicrobiales</taxon>
        <taxon>Methylocystaceae</taxon>
        <taxon>Methylocystis</taxon>
    </lineage>
</organism>
<dbReference type="EMBL" id="CP019948">
    <property type="protein sequence ID" value="ARN83816.1"/>
    <property type="molecule type" value="Genomic_DNA"/>
</dbReference>
<dbReference type="OrthoDB" id="9792731at2"/>
<accession>A0A1W6N1Z7</accession>
<evidence type="ECO:0000313" key="1">
    <source>
        <dbReference type="EMBL" id="ARN83816.1"/>
    </source>
</evidence>
<dbReference type="NCBIfam" id="TIGR00072">
    <property type="entry name" value="hydrog_prot"/>
    <property type="match status" value="1"/>
</dbReference>
<proteinExistence type="predicted"/>